<dbReference type="PANTHER" id="PTHR46458:SF1">
    <property type="entry name" value="GEO09476P1"/>
    <property type="match status" value="1"/>
</dbReference>
<comment type="similarity">
    <text evidence="6">Belongs to the globin family.</text>
</comment>
<dbReference type="GO" id="GO:0020037">
    <property type="term" value="F:heme binding"/>
    <property type="evidence" value="ECO:0007669"/>
    <property type="project" value="InterPro"/>
</dbReference>
<dbReference type="GO" id="GO:0005344">
    <property type="term" value="F:oxygen carrier activity"/>
    <property type="evidence" value="ECO:0007669"/>
    <property type="project" value="UniProtKB-KW"/>
</dbReference>
<evidence type="ECO:0000259" key="7">
    <source>
        <dbReference type="PROSITE" id="PS01033"/>
    </source>
</evidence>
<evidence type="ECO:0000313" key="9">
    <source>
        <dbReference type="Proteomes" id="UP000182692"/>
    </source>
</evidence>
<dbReference type="AlphaFoldDB" id="A0A1I5VBG4"/>
<dbReference type="GO" id="GO:0019825">
    <property type="term" value="F:oxygen binding"/>
    <property type="evidence" value="ECO:0007669"/>
    <property type="project" value="InterPro"/>
</dbReference>
<protein>
    <submittedName>
        <fullName evidence="8">Nitric oxide dioxygenase</fullName>
    </submittedName>
</protein>
<evidence type="ECO:0000256" key="1">
    <source>
        <dbReference type="ARBA" id="ARBA00022448"/>
    </source>
</evidence>
<proteinExistence type="inferred from homology"/>
<dbReference type="GO" id="GO:0051213">
    <property type="term" value="F:dioxygenase activity"/>
    <property type="evidence" value="ECO:0007669"/>
    <property type="project" value="UniProtKB-KW"/>
</dbReference>
<dbReference type="Pfam" id="PF00042">
    <property type="entry name" value="Globin"/>
    <property type="match status" value="1"/>
</dbReference>
<dbReference type="InterPro" id="IPR000971">
    <property type="entry name" value="Globin"/>
</dbReference>
<reference evidence="8 9" key="1">
    <citation type="submission" date="2016-10" db="EMBL/GenBank/DDBJ databases">
        <authorList>
            <person name="de Groot N.N."/>
        </authorList>
    </citation>
    <scope>NUCLEOTIDE SEQUENCE [LARGE SCALE GENOMIC DNA]</scope>
    <source>
        <strain evidence="8 9">DSM 15893</strain>
    </source>
</reference>
<feature type="domain" description="Globin" evidence="7">
    <location>
        <begin position="2"/>
        <end position="136"/>
    </location>
</feature>
<dbReference type="PANTHER" id="PTHR46458">
    <property type="entry name" value="BLR2807 PROTEIN"/>
    <property type="match status" value="1"/>
</dbReference>
<keyword evidence="4" id="KW-0479">Metal-binding</keyword>
<evidence type="ECO:0000313" key="8">
    <source>
        <dbReference type="EMBL" id="SFQ04853.1"/>
    </source>
</evidence>
<dbReference type="Proteomes" id="UP000182692">
    <property type="component" value="Unassembled WGS sequence"/>
</dbReference>
<gene>
    <name evidence="8" type="ORF">SAMN03084138_03888</name>
</gene>
<dbReference type="RefSeq" id="WP_017011708.1">
    <property type="nucleotide sequence ID" value="NZ_FOWR01000037.1"/>
</dbReference>
<dbReference type="CDD" id="cd12131">
    <property type="entry name" value="HGbI-like"/>
    <property type="match status" value="1"/>
</dbReference>
<evidence type="ECO:0000256" key="5">
    <source>
        <dbReference type="ARBA" id="ARBA00023004"/>
    </source>
</evidence>
<evidence type="ECO:0000256" key="4">
    <source>
        <dbReference type="ARBA" id="ARBA00022723"/>
    </source>
</evidence>
<dbReference type="GO" id="GO:0046872">
    <property type="term" value="F:metal ion binding"/>
    <property type="evidence" value="ECO:0007669"/>
    <property type="project" value="UniProtKB-KW"/>
</dbReference>
<keyword evidence="1 6" id="KW-0813">Transport</keyword>
<dbReference type="InterPro" id="IPR009050">
    <property type="entry name" value="Globin-like_sf"/>
</dbReference>
<dbReference type="PROSITE" id="PS01033">
    <property type="entry name" value="GLOBIN"/>
    <property type="match status" value="1"/>
</dbReference>
<evidence type="ECO:0000256" key="3">
    <source>
        <dbReference type="ARBA" id="ARBA00022621"/>
    </source>
</evidence>
<evidence type="ECO:0000256" key="2">
    <source>
        <dbReference type="ARBA" id="ARBA00022617"/>
    </source>
</evidence>
<keyword evidence="5" id="KW-0408">Iron</keyword>
<keyword evidence="2 6" id="KW-0349">Heme</keyword>
<evidence type="ECO:0000256" key="6">
    <source>
        <dbReference type="RuleBase" id="RU000356"/>
    </source>
</evidence>
<organism evidence="8 9">
    <name type="scientific">Enterovibrio norvegicus DSM 15893</name>
    <dbReference type="NCBI Taxonomy" id="1121869"/>
    <lineage>
        <taxon>Bacteria</taxon>
        <taxon>Pseudomonadati</taxon>
        <taxon>Pseudomonadota</taxon>
        <taxon>Gammaproteobacteria</taxon>
        <taxon>Vibrionales</taxon>
        <taxon>Vibrionaceae</taxon>
        <taxon>Enterovibrio</taxon>
    </lineage>
</organism>
<dbReference type="InterPro" id="IPR050532">
    <property type="entry name" value="Globin-like_OT"/>
</dbReference>
<keyword evidence="8" id="KW-0560">Oxidoreductase</keyword>
<dbReference type="OrthoDB" id="9801223at2"/>
<dbReference type="Gene3D" id="1.10.490.10">
    <property type="entry name" value="Globins"/>
    <property type="match status" value="1"/>
</dbReference>
<accession>A0A1I5VBG4</accession>
<dbReference type="STRING" id="1121869.SAMN03084138_03888"/>
<keyword evidence="8" id="KW-0223">Dioxygenase</keyword>
<dbReference type="InterPro" id="IPR012292">
    <property type="entry name" value="Globin/Proto"/>
</dbReference>
<dbReference type="GeneID" id="35873825"/>
<sequence>MSLTSKQIALITNSFNQVEPIALKAADIFYDTLFSYDPSLKRLFKGDMKQQGRKLMAMLHAAVHSLDTLDKLVPVLQELAKRHVAYGAKKSHFTPVCNALLNTLKIGLGDAFTPEVRAAWVALLHFVADTMKEEMPD</sequence>
<dbReference type="EMBL" id="FOWR01000037">
    <property type="protein sequence ID" value="SFQ04853.1"/>
    <property type="molecule type" value="Genomic_DNA"/>
</dbReference>
<name>A0A1I5VBG4_9GAMM</name>
<dbReference type="SUPFAM" id="SSF46458">
    <property type="entry name" value="Globin-like"/>
    <property type="match status" value="1"/>
</dbReference>
<keyword evidence="3 6" id="KW-0561">Oxygen transport</keyword>